<evidence type="ECO:0000256" key="1">
    <source>
        <dbReference type="ARBA" id="ARBA00004651"/>
    </source>
</evidence>
<dbReference type="FunFam" id="1.20.1640.10:FF:000013">
    <property type="entry name" value="PaTched Related family"/>
    <property type="match status" value="1"/>
</dbReference>
<evidence type="ECO:0000256" key="8">
    <source>
        <dbReference type="SAM" id="MobiDB-lite"/>
    </source>
</evidence>
<dbReference type="Proteomes" id="UP000218231">
    <property type="component" value="Unassembled WGS sequence"/>
</dbReference>
<feature type="transmembrane region" description="Helical" evidence="9">
    <location>
        <begin position="916"/>
        <end position="939"/>
    </location>
</feature>
<sequence>MTICCDPTETDIVNLESSYFIGPRFVRWIIKIFRKWGFIISDHAWPTIIICLLISSLAMLKIISTRQANDITGYTPYGARANDEYDEYQKFFSAKGLPVTAYLFIVAKDNGSMLRPEYLEEAVEVLNLAQNNVTLHDHQSGRNESFNMFCNSFCQTNEPVRQFYNGYKILSEPHNEESRLKLEYPSSTILGRKFSLQLNFYGVELFQDENSDKIPKLLGGPDNESSDNSTSVDFVKDSLQKVTNIKSVKMITFHFRAEHKPGWKDEEIKNWEMKLVDVFQEKYTNKSKRLKIYAYSQSYVEEEMVRGGTTMLPYLAVGFSIMCLCSCVSVMVRALYMHQLNFYKIVLAVFACVAPLLGCANALALMFVCGIRFASILSIVFFLVLSIGIDSSYLMIHEWQRVTKHMREVPNRKDSVGFRMSEVLGEVGPAILISCLTNMFADAVGSFTSSYEITLLCTANMLSMWFAFIYQMTFYSALMAIVGRYEFSEDYVDKNKMEIKVAENKVSIARHHRPLTRQPSKFHETTKPIISKFMQRYVNVITTPIVFILIFLAYLLYLAFSIYGITIMNVNLTAQKLFALDSPLLELDDLRVGYQVPYFSLATVFVVKPGNLSDPQRLNRLNQMVSDFEHLKSPDWGESWGPVGTKYFIRDFETFQQSYGEEDDADFFGPDEDAETTTPKLGPTTTFHYNDDDLQYFLKWPEFDYWQGFVKLKGGDGNNTHEKQLDRFFFTAGFHGSDLSVWRNRGKMLHSWRSVVDKYPEFKPSVYHEDGVFLDLIDNMSTDTTQSVFGTLACMALVCFIFLNNLFTVAIASLSVLSICAGILGILSLTGTDLDPIVMAAMIISVGFSVDIPAHVSYHYYQASIQEGPLSTPSDRLANCLSSVAFPAVQAALSTMLCVSSLLFVNLYMAEVFVKTMVLCVVLCNLHGLVFLPAILILLDSIRWACRPKGAAAQRPRPNAASKPSSGERRKQRVSAKIQPEKSSVTDRPEV</sequence>
<feature type="transmembrane region" description="Helical" evidence="9">
    <location>
        <begin position="464"/>
        <end position="487"/>
    </location>
</feature>
<gene>
    <name evidence="11" type="ORF">WR25_21672</name>
</gene>
<dbReference type="EMBL" id="LIAE01006940">
    <property type="protein sequence ID" value="PAV83648.1"/>
    <property type="molecule type" value="Genomic_DNA"/>
</dbReference>
<feature type="region of interest" description="Disordered" evidence="8">
    <location>
        <begin position="949"/>
        <end position="991"/>
    </location>
</feature>
<proteinExistence type="inferred from homology"/>
<dbReference type="GO" id="GO:0005886">
    <property type="term" value="C:plasma membrane"/>
    <property type="evidence" value="ECO:0007669"/>
    <property type="project" value="UniProtKB-SubCell"/>
</dbReference>
<dbReference type="InterPro" id="IPR000731">
    <property type="entry name" value="SSD"/>
</dbReference>
<evidence type="ECO:0000256" key="7">
    <source>
        <dbReference type="ARBA" id="ARBA00023180"/>
    </source>
</evidence>
<evidence type="ECO:0000256" key="4">
    <source>
        <dbReference type="ARBA" id="ARBA00022692"/>
    </source>
</evidence>
<keyword evidence="12" id="KW-1185">Reference proteome</keyword>
<keyword evidence="5 9" id="KW-1133">Transmembrane helix</keyword>
<reference evidence="11 12" key="1">
    <citation type="journal article" date="2017" name="Curr. Biol.">
        <title>Genome architecture and evolution of a unichromosomal asexual nematode.</title>
        <authorList>
            <person name="Fradin H."/>
            <person name="Zegar C."/>
            <person name="Gutwein M."/>
            <person name="Lucas J."/>
            <person name="Kovtun M."/>
            <person name="Corcoran D."/>
            <person name="Baugh L.R."/>
            <person name="Kiontke K."/>
            <person name="Gunsalus K."/>
            <person name="Fitch D.H."/>
            <person name="Piano F."/>
        </authorList>
    </citation>
    <scope>NUCLEOTIDE SEQUENCE [LARGE SCALE GENOMIC DNA]</scope>
    <source>
        <strain evidence="11">PF1309</strain>
    </source>
</reference>
<feature type="transmembrane region" description="Helical" evidence="9">
    <location>
        <begin position="342"/>
        <end position="369"/>
    </location>
</feature>
<comment type="subcellular location">
    <subcellularLocation>
        <location evidence="1">Cell membrane</location>
        <topology evidence="1">Multi-pass membrane protein</topology>
    </subcellularLocation>
</comment>
<dbReference type="InterPro" id="IPR051697">
    <property type="entry name" value="Patched_domain-protein"/>
</dbReference>
<dbReference type="GO" id="GO:0018996">
    <property type="term" value="P:molting cycle, collagen and cuticulin-based cuticle"/>
    <property type="evidence" value="ECO:0007669"/>
    <property type="project" value="TreeGrafter"/>
</dbReference>
<keyword evidence="7" id="KW-0325">Glycoprotein</keyword>
<keyword evidence="4 9" id="KW-0812">Transmembrane</keyword>
<dbReference type="PANTHER" id="PTHR10796">
    <property type="entry name" value="PATCHED-RELATED"/>
    <property type="match status" value="1"/>
</dbReference>
<keyword evidence="3" id="KW-1003">Cell membrane</keyword>
<evidence type="ECO:0000259" key="10">
    <source>
        <dbReference type="PROSITE" id="PS50156"/>
    </source>
</evidence>
<evidence type="ECO:0000313" key="12">
    <source>
        <dbReference type="Proteomes" id="UP000218231"/>
    </source>
</evidence>
<dbReference type="Pfam" id="PF02460">
    <property type="entry name" value="Patched"/>
    <property type="match status" value="1"/>
</dbReference>
<evidence type="ECO:0000256" key="3">
    <source>
        <dbReference type="ARBA" id="ARBA00022475"/>
    </source>
</evidence>
<feature type="transmembrane region" description="Helical" evidence="9">
    <location>
        <begin position="376"/>
        <end position="396"/>
    </location>
</feature>
<comment type="similarity">
    <text evidence="2">Belongs to the patched family.</text>
</comment>
<evidence type="ECO:0000256" key="2">
    <source>
        <dbReference type="ARBA" id="ARBA00005585"/>
    </source>
</evidence>
<comment type="caution">
    <text evidence="11">The sequence shown here is derived from an EMBL/GenBank/DDBJ whole genome shotgun (WGS) entry which is preliminary data.</text>
</comment>
<dbReference type="GO" id="GO:0030659">
    <property type="term" value="C:cytoplasmic vesicle membrane"/>
    <property type="evidence" value="ECO:0007669"/>
    <property type="project" value="TreeGrafter"/>
</dbReference>
<feature type="transmembrane region" description="Helical" evidence="9">
    <location>
        <begin position="788"/>
        <end position="807"/>
    </location>
</feature>
<protein>
    <recommendedName>
        <fullName evidence="10">SSD domain-containing protein</fullName>
    </recommendedName>
</protein>
<evidence type="ECO:0000256" key="5">
    <source>
        <dbReference type="ARBA" id="ARBA00022989"/>
    </source>
</evidence>
<dbReference type="STRING" id="2018661.A0A2A2LC29"/>
<feature type="transmembrane region" description="Helical" evidence="9">
    <location>
        <begin position="44"/>
        <end position="63"/>
    </location>
</feature>
<feature type="transmembrane region" description="Helical" evidence="9">
    <location>
        <begin position="814"/>
        <end position="831"/>
    </location>
</feature>
<dbReference type="SUPFAM" id="SSF82866">
    <property type="entry name" value="Multidrug efflux transporter AcrB transmembrane domain"/>
    <property type="match status" value="2"/>
</dbReference>
<feature type="domain" description="SSD" evidence="10">
    <location>
        <begin position="344"/>
        <end position="481"/>
    </location>
</feature>
<dbReference type="AlphaFoldDB" id="A0A2A2LC29"/>
<dbReference type="InterPro" id="IPR003392">
    <property type="entry name" value="PTHD_SSD"/>
</dbReference>
<evidence type="ECO:0000256" key="6">
    <source>
        <dbReference type="ARBA" id="ARBA00023136"/>
    </source>
</evidence>
<feature type="transmembrane region" description="Helical" evidence="9">
    <location>
        <begin position="314"/>
        <end position="336"/>
    </location>
</feature>
<dbReference type="OrthoDB" id="6510177at2759"/>
<feature type="transmembrane region" description="Helical" evidence="9">
    <location>
        <begin position="877"/>
        <end position="904"/>
    </location>
</feature>
<feature type="transmembrane region" description="Helical" evidence="9">
    <location>
        <begin position="537"/>
        <end position="560"/>
    </location>
</feature>
<evidence type="ECO:0000256" key="9">
    <source>
        <dbReference type="SAM" id="Phobius"/>
    </source>
</evidence>
<keyword evidence="6 9" id="KW-0472">Membrane</keyword>
<accession>A0A2A2LC29</accession>
<name>A0A2A2LC29_9BILA</name>
<dbReference type="PANTHER" id="PTHR10796:SF97">
    <property type="entry name" value="SSD DOMAIN-CONTAINING PROTEIN"/>
    <property type="match status" value="1"/>
</dbReference>
<dbReference type="PROSITE" id="PS50156">
    <property type="entry name" value="SSD"/>
    <property type="match status" value="1"/>
</dbReference>
<dbReference type="Gene3D" id="1.20.1640.10">
    <property type="entry name" value="Multidrug efflux transporter AcrB transmembrane domain"/>
    <property type="match status" value="2"/>
</dbReference>
<evidence type="ECO:0000313" key="11">
    <source>
        <dbReference type="EMBL" id="PAV83648.1"/>
    </source>
</evidence>
<organism evidence="11 12">
    <name type="scientific">Diploscapter pachys</name>
    <dbReference type="NCBI Taxonomy" id="2018661"/>
    <lineage>
        <taxon>Eukaryota</taxon>
        <taxon>Metazoa</taxon>
        <taxon>Ecdysozoa</taxon>
        <taxon>Nematoda</taxon>
        <taxon>Chromadorea</taxon>
        <taxon>Rhabditida</taxon>
        <taxon>Rhabditina</taxon>
        <taxon>Rhabditomorpha</taxon>
        <taxon>Rhabditoidea</taxon>
        <taxon>Rhabditidae</taxon>
        <taxon>Diploscapter</taxon>
    </lineage>
</organism>
<dbReference type="GO" id="GO:0006897">
    <property type="term" value="P:endocytosis"/>
    <property type="evidence" value="ECO:0007669"/>
    <property type="project" value="TreeGrafter"/>
</dbReference>